<accession>A0A8K0A1A7</accession>
<feature type="compositionally biased region" description="Basic and acidic residues" evidence="5">
    <location>
        <begin position="1610"/>
        <end position="1624"/>
    </location>
</feature>
<feature type="region of interest" description="Disordered" evidence="5">
    <location>
        <begin position="1230"/>
        <end position="1370"/>
    </location>
</feature>
<evidence type="ECO:0000259" key="6">
    <source>
        <dbReference type="PROSITE" id="PS51504"/>
    </source>
</evidence>
<protein>
    <submittedName>
        <fullName evidence="8">KAT6A protein</fullName>
    </submittedName>
</protein>
<organism evidence="8 9">
    <name type="scientific">Branchiostoma lanceolatum</name>
    <name type="common">Common lancelet</name>
    <name type="synonym">Amphioxus lanceolatum</name>
    <dbReference type="NCBI Taxonomy" id="7740"/>
    <lineage>
        <taxon>Eukaryota</taxon>
        <taxon>Metazoa</taxon>
        <taxon>Chordata</taxon>
        <taxon>Cephalochordata</taxon>
        <taxon>Leptocardii</taxon>
        <taxon>Amphioxiformes</taxon>
        <taxon>Branchiostomatidae</taxon>
        <taxon>Branchiostoma</taxon>
    </lineage>
</organism>
<dbReference type="PROSITE" id="PS52014">
    <property type="entry name" value="SAMD1_WH"/>
    <property type="match status" value="5"/>
</dbReference>
<feature type="compositionally biased region" description="Basic and acidic residues" evidence="5">
    <location>
        <begin position="1584"/>
        <end position="1601"/>
    </location>
</feature>
<feature type="domain" description="SAMD1-like winged helix (WH)" evidence="7">
    <location>
        <begin position="673"/>
        <end position="749"/>
    </location>
</feature>
<dbReference type="InterPro" id="IPR036388">
    <property type="entry name" value="WH-like_DNA-bd_sf"/>
</dbReference>
<comment type="subcellular location">
    <subcellularLocation>
        <location evidence="1">Nucleus</location>
    </subcellularLocation>
</comment>
<feature type="compositionally biased region" description="Polar residues" evidence="5">
    <location>
        <begin position="1754"/>
        <end position="1763"/>
    </location>
</feature>
<feature type="compositionally biased region" description="Basic and acidic residues" evidence="5">
    <location>
        <begin position="1559"/>
        <end position="1573"/>
    </location>
</feature>
<dbReference type="InterPro" id="IPR005818">
    <property type="entry name" value="Histone_H1/H5_H15"/>
</dbReference>
<feature type="region of interest" description="Disordered" evidence="5">
    <location>
        <begin position="1185"/>
        <end position="1214"/>
    </location>
</feature>
<dbReference type="GO" id="GO:0003677">
    <property type="term" value="F:DNA binding"/>
    <property type="evidence" value="ECO:0007669"/>
    <property type="project" value="InterPro"/>
</dbReference>
<dbReference type="PROSITE" id="PS51504">
    <property type="entry name" value="H15"/>
    <property type="match status" value="2"/>
</dbReference>
<feature type="domain" description="SAMD1-like winged helix (WH)" evidence="7">
    <location>
        <begin position="571"/>
        <end position="650"/>
    </location>
</feature>
<feature type="compositionally biased region" description="Polar residues" evidence="5">
    <location>
        <begin position="1356"/>
        <end position="1369"/>
    </location>
</feature>
<feature type="compositionally biased region" description="Basic and acidic residues" evidence="5">
    <location>
        <begin position="1482"/>
        <end position="1499"/>
    </location>
</feature>
<feature type="compositionally biased region" description="Basic and acidic residues" evidence="5">
    <location>
        <begin position="1635"/>
        <end position="1674"/>
    </location>
</feature>
<dbReference type="Pfam" id="PF21524">
    <property type="entry name" value="SAMD1_WH"/>
    <property type="match status" value="2"/>
</dbReference>
<dbReference type="EMBL" id="OV696690">
    <property type="protein sequence ID" value="CAH1265932.1"/>
    <property type="molecule type" value="Genomic_DNA"/>
</dbReference>
<feature type="region of interest" description="Disordered" evidence="5">
    <location>
        <begin position="429"/>
        <end position="457"/>
    </location>
</feature>
<dbReference type="Proteomes" id="UP000838412">
    <property type="component" value="Chromosome 5"/>
</dbReference>
<feature type="compositionally biased region" description="Polar residues" evidence="5">
    <location>
        <begin position="1125"/>
        <end position="1138"/>
    </location>
</feature>
<evidence type="ECO:0000313" key="8">
    <source>
        <dbReference type="EMBL" id="CAH1265932.1"/>
    </source>
</evidence>
<feature type="compositionally biased region" description="Polar residues" evidence="5">
    <location>
        <begin position="664"/>
        <end position="674"/>
    </location>
</feature>
<keyword evidence="2" id="KW-0597">Phosphoprotein</keyword>
<keyword evidence="4" id="KW-0539">Nucleus</keyword>
<dbReference type="GO" id="GO:0000786">
    <property type="term" value="C:nucleosome"/>
    <property type="evidence" value="ECO:0007669"/>
    <property type="project" value="InterPro"/>
</dbReference>
<feature type="domain" description="H15" evidence="6">
    <location>
        <begin position="796"/>
        <end position="871"/>
    </location>
</feature>
<dbReference type="Gene3D" id="1.10.10.10">
    <property type="entry name" value="Winged helix-like DNA-binding domain superfamily/Winged helix DNA-binding domain"/>
    <property type="match status" value="1"/>
</dbReference>
<feature type="domain" description="SAMD1-like winged helix (WH)" evidence="7">
    <location>
        <begin position="794"/>
        <end position="873"/>
    </location>
</feature>
<evidence type="ECO:0000259" key="7">
    <source>
        <dbReference type="PROSITE" id="PS52014"/>
    </source>
</evidence>
<feature type="compositionally biased region" description="Basic and acidic residues" evidence="5">
    <location>
        <begin position="1432"/>
        <end position="1446"/>
    </location>
</feature>
<evidence type="ECO:0000313" key="9">
    <source>
        <dbReference type="Proteomes" id="UP000838412"/>
    </source>
</evidence>
<feature type="compositionally biased region" description="Basic and acidic residues" evidence="5">
    <location>
        <begin position="1457"/>
        <end position="1471"/>
    </location>
</feature>
<dbReference type="Pfam" id="PF00538">
    <property type="entry name" value="Linker_histone"/>
    <property type="match status" value="1"/>
</dbReference>
<feature type="region of interest" description="Disordered" evidence="5">
    <location>
        <begin position="652"/>
        <end position="674"/>
    </location>
</feature>
<dbReference type="SMART" id="SM00526">
    <property type="entry name" value="H15"/>
    <property type="match status" value="1"/>
</dbReference>
<dbReference type="OrthoDB" id="10025210at2759"/>
<feature type="compositionally biased region" description="Basic and acidic residues" evidence="5">
    <location>
        <begin position="1309"/>
        <end position="1319"/>
    </location>
</feature>
<sequence length="1763" mass="194010">MDPAVSKPPTWLLQAIKAVQKKGLATKDRIINHVCRHHGVPRDTVQQQVESATNQGQIFRVRQARGACIYINPTDATWSRAKVELKRLKSKDLSHVSLRSRAVSSVKEEDISLDMEVWDSPTKVENYHVTASSNSLEACVAPTSTDSESAGNRADTMTTLVNQEVKTEGDPSEDFITSLILDAVDKIKFGRKKAPSREAIVDIAAKVSGLQKEVIEKGFEAALARGVLSSKNSGASYYCNPADCQVKPQTNHLFTTTPQTHSDYFHLICKAIMDMDEEGGSSLLAISRYLVHDLQVQNDFNLKARLQQAAKRGMAHGKLQKDGILYKLGAAEKNNISKCQLVCQMSGKPDMTVKQLIRDILRKMKANKQKPSEEGICKPITRDCSIAEKDLLECLDLCVDEGSILQIYKADGTVIYKLPETDVIKPVKRKSIPGEEKEPCSSGTYKKPRSDSDSPSLEEMLHKAIKRKHLLGQQTTAVGIFSTLLRMTKKVLTLGQVRSQLALCVEKGSMTKMGYGGKTLYFSVTGKQAAVQQQSSANNTSTEIPLNVEALLHDEGSVATDSNPLPKDEPVPEQGSKKYRKWLIRAIHDVKGMRQRATAERICKRVLRLHKVDPTVVQHQLASLAQDSRSTINRVIMPDGVAIYRVGKGTTSTKKQTARKSVKQKGSSRCQKSSQKADPIIANYILQAIPILKRLKITHTAEHICRQVYLNHDVDAIIIPGQLQFCVKEGIVTHIMGEDGGSYYDCSATDTTSTKALGLPASKKLPKGKVSKLSTVSKPLKQKGGRKPVLTLEGTGKPDALVKNWILEAIQKCRELRVWTSESQIIKRVQKQHGSHVDAAMISDNLARCLREGSVDKKFLRDGRESYRLNKDVRNKTSSTGPSPDPLVKAALLEAIQTNENTAATPYTDEICKKVANMLGQREQHIYEQLRLCMKEGSIAECEQSNPDPLVKATILDVIRSQDPRNRPYTEDICEEVAQLLGKDVDEIEMELQLCIKEGSIAEMEEEAYEEPPRPIVHVDPDSSVSELVVHAAQQMQDRHFTVRDVEGWIQENFSMDVAAGVDLRAKIQEAYTQCYREGTLPATALNSSTVQGHVDVDSSRQAAFVDPKATEPYPVMLVCHQSLQQDASSTEDAQATMDSRDDSQQEVESPDVPQAEMDIADNCELNAATTRIVMPTLARNDDLHGAGSSDNISTNMMGMGVNPSMPSAAKSSPVIDITDDASPIIDLTDDVLPNLTGNTVTSQTNKSSPCDDQRHGHGTTGPQPEANNSTDPQADKNSIDNAQETANNKEDPESKQVADNTVNGVPSKDSKSNKESHDLQVSMDNGLDNKTDLPPCTDSTDTSQSGTWYKDDSKSTTNPNGTQRSINKTIEDLWLSKNSLHTGKVSSENPPSSKEDILHSDRDVADDLKSEDPPSSKDSKDVLQSDTDINDDFKSEDRLSSKESQDILQSDQGVTEDFKSEDPPSSKESQDILQSDTDITDDFKSEDPSTSKDSKEDILQSDQDITDDFMSEDPQSSKEGQDILPSDTDITDDFKSEDPSTSKDSKEDILQSDQDITDDFKSEDPQSSKEGQDILPSDTDITDDFKSEDPSTSKDSKEDILQSDQDITDDSKSEDPLSSKDSEDVLQSDTNINDDFKSEDPQSSKESKDIFQSDTDAKDDFKSEDHPSSKEGQDILLSDTDMTDDFKSAPDCCDDVMTSGPPLLSPQRGVLTQVPSPKPSPPLLTPQRVLTTDHSSDHSSSPPEIDLSVCLPIQSSGIKQER</sequence>
<gene>
    <name evidence="8" type="primary">KAT6A</name>
    <name evidence="8" type="ORF">BLAG_LOCUS19720</name>
</gene>
<evidence type="ECO:0000256" key="2">
    <source>
        <dbReference type="ARBA" id="ARBA00022553"/>
    </source>
</evidence>
<evidence type="ECO:0000256" key="5">
    <source>
        <dbReference type="SAM" id="MobiDB-lite"/>
    </source>
</evidence>
<dbReference type="SUPFAM" id="SSF46785">
    <property type="entry name" value="Winged helix' DNA-binding domain"/>
    <property type="match status" value="1"/>
</dbReference>
<feature type="domain" description="H15" evidence="6">
    <location>
        <begin position="260"/>
        <end position="330"/>
    </location>
</feature>
<feature type="compositionally biased region" description="Basic and acidic residues" evidence="5">
    <location>
        <begin position="1394"/>
        <end position="1424"/>
    </location>
</feature>
<feature type="compositionally biased region" description="Basic and acidic residues" evidence="5">
    <location>
        <begin position="1288"/>
        <end position="1297"/>
    </location>
</feature>
<evidence type="ECO:0000256" key="1">
    <source>
        <dbReference type="ARBA" id="ARBA00004123"/>
    </source>
</evidence>
<keyword evidence="3" id="KW-0156">Chromatin regulator</keyword>
<dbReference type="GO" id="GO:0006334">
    <property type="term" value="P:nucleosome assembly"/>
    <property type="evidence" value="ECO:0007669"/>
    <property type="project" value="InterPro"/>
</dbReference>
<dbReference type="GO" id="GO:0005634">
    <property type="term" value="C:nucleus"/>
    <property type="evidence" value="ECO:0007669"/>
    <property type="project" value="UniProtKB-SubCell"/>
</dbReference>
<keyword evidence="9" id="KW-1185">Reference proteome</keyword>
<feature type="compositionally biased region" description="Polar residues" evidence="5">
    <location>
        <begin position="1261"/>
        <end position="1273"/>
    </location>
</feature>
<feature type="compositionally biased region" description="Basic and acidic residues" evidence="5">
    <location>
        <begin position="1533"/>
        <end position="1550"/>
    </location>
</feature>
<feature type="region of interest" description="Disordered" evidence="5">
    <location>
        <begin position="1382"/>
        <end position="1763"/>
    </location>
</feature>
<evidence type="ECO:0000256" key="4">
    <source>
        <dbReference type="ARBA" id="ARBA00023242"/>
    </source>
</evidence>
<dbReference type="InterPro" id="IPR036390">
    <property type="entry name" value="WH_DNA-bd_sf"/>
</dbReference>
<feature type="compositionally biased region" description="Polar residues" evidence="5">
    <location>
        <begin position="1338"/>
        <end position="1348"/>
    </location>
</feature>
<reference evidence="8" key="1">
    <citation type="submission" date="2022-01" db="EMBL/GenBank/DDBJ databases">
        <authorList>
            <person name="Braso-Vives M."/>
        </authorList>
    </citation>
    <scope>NUCLEOTIDE SEQUENCE</scope>
</reference>
<feature type="domain" description="SAMD1-like winged helix (WH)" evidence="7">
    <location>
        <begin position="345"/>
        <end position="422"/>
    </location>
</feature>
<proteinExistence type="predicted"/>
<evidence type="ECO:0000256" key="3">
    <source>
        <dbReference type="ARBA" id="ARBA00022853"/>
    </source>
</evidence>
<feature type="region of interest" description="Disordered" evidence="5">
    <location>
        <begin position="1125"/>
        <end position="1159"/>
    </location>
</feature>
<dbReference type="InterPro" id="IPR048589">
    <property type="entry name" value="SAMD1-like_WH"/>
</dbReference>
<feature type="compositionally biased region" description="Polar residues" evidence="5">
    <location>
        <begin position="1382"/>
        <end position="1393"/>
    </location>
</feature>
<feature type="compositionally biased region" description="Polar residues" evidence="5">
    <location>
        <begin position="1236"/>
        <end position="1249"/>
    </location>
</feature>
<feature type="domain" description="SAMD1-like winged helix (WH)" evidence="7">
    <location>
        <begin position="1"/>
        <end position="76"/>
    </location>
</feature>
<name>A0A8K0A1A7_BRALA</name>